<dbReference type="Pfam" id="PF02739">
    <property type="entry name" value="5_3_exonuc_N"/>
    <property type="match status" value="1"/>
</dbReference>
<dbReference type="EMBL" id="PEZX01000022">
    <property type="protein sequence ID" value="PIS07036.1"/>
    <property type="molecule type" value="Genomic_DNA"/>
</dbReference>
<reference evidence="6" key="1">
    <citation type="submission" date="2017-09" db="EMBL/GenBank/DDBJ databases">
        <title>Depth-based differentiation of microbial function through sediment-hosted aquifers and enrichment of novel symbionts in the deep terrestrial subsurface.</title>
        <authorList>
            <person name="Probst A.J."/>
            <person name="Ladd B."/>
            <person name="Jarett J.K."/>
            <person name="Geller-Mcgrath D.E."/>
            <person name="Sieber C.M.K."/>
            <person name="Emerson J.B."/>
            <person name="Anantharaman K."/>
            <person name="Thomas B.C."/>
            <person name="Malmstrom R."/>
            <person name="Stieglmeier M."/>
            <person name="Klingl A."/>
            <person name="Woyke T."/>
            <person name="Ryan C.M."/>
            <person name="Banfield J.F."/>
        </authorList>
    </citation>
    <scope>NUCLEOTIDE SEQUENCE [LARGE SCALE GENOMIC DNA]</scope>
</reference>
<evidence type="ECO:0000259" key="4">
    <source>
        <dbReference type="SMART" id="SM00475"/>
    </source>
</evidence>
<dbReference type="SMART" id="SM00279">
    <property type="entry name" value="HhH2"/>
    <property type="match status" value="1"/>
</dbReference>
<dbReference type="InterPro" id="IPR008918">
    <property type="entry name" value="HhH2"/>
</dbReference>
<dbReference type="InterPro" id="IPR029060">
    <property type="entry name" value="PIN-like_dom_sf"/>
</dbReference>
<keyword evidence="3" id="KW-0238">DNA-binding</keyword>
<evidence type="ECO:0000256" key="3">
    <source>
        <dbReference type="ARBA" id="ARBA00023125"/>
    </source>
</evidence>
<name>A0A2M6R958_9BACT</name>
<dbReference type="InterPro" id="IPR038969">
    <property type="entry name" value="FEN"/>
</dbReference>
<evidence type="ECO:0000313" key="5">
    <source>
        <dbReference type="EMBL" id="PIS07036.1"/>
    </source>
</evidence>
<organism evidence="5 6">
    <name type="scientific">Candidatus Berkelbacteria bacterium CG10_big_fil_rev_8_21_14_0_10_43_14</name>
    <dbReference type="NCBI Taxonomy" id="1974515"/>
    <lineage>
        <taxon>Bacteria</taxon>
        <taxon>Candidatus Berkelbacteria</taxon>
    </lineage>
</organism>
<dbReference type="InterPro" id="IPR036279">
    <property type="entry name" value="5-3_exonuclease_C_sf"/>
</dbReference>
<dbReference type="InterPro" id="IPR020045">
    <property type="entry name" value="DNA_polI_H3TH"/>
</dbReference>
<accession>A0A2M6R958</accession>
<dbReference type="InterPro" id="IPR020046">
    <property type="entry name" value="5-3_exonucl_a-hlix_arch_N"/>
</dbReference>
<dbReference type="FunFam" id="1.10.150.20:FF:000003">
    <property type="entry name" value="DNA polymerase I"/>
    <property type="match status" value="1"/>
</dbReference>
<keyword evidence="2" id="KW-0378">Hydrolase</keyword>
<proteinExistence type="predicted"/>
<sequence length="310" mass="34093">MNNTLMLIDGNAFVHRAFHAIPPLNAPDGKLVNAVYGFFSIFLSALASVHPKWVCVAFDEPGPTFRDTLYDAYKATRQKAPQSLYDQFPLIKHLLDAFAIPHIGCKGYEADDIIGTMCRIVKSEKYKNQNQNENSKIIIVTGDNDVFQLINDRVSVMTPSNGSLREPMLIDSEGVVKKYGFGPEFMVDYKALRGDASDNIPGVAGVGEKTATTLIQTYGHLDDIYAHCGDIAPAVATKLVNGKKEADLSLTLATIATDAPVTIDLESATLKDFDHPRVVKELEKLGFKSLIKRLPTSTRIKQNHTQPSLL</sequence>
<dbReference type="GO" id="GO:0008409">
    <property type="term" value="F:5'-3' exonuclease activity"/>
    <property type="evidence" value="ECO:0007669"/>
    <property type="project" value="InterPro"/>
</dbReference>
<gene>
    <name evidence="5" type="ORF">COT79_01415</name>
</gene>
<dbReference type="GO" id="GO:0033567">
    <property type="term" value="P:DNA replication, Okazaki fragment processing"/>
    <property type="evidence" value="ECO:0007669"/>
    <property type="project" value="InterPro"/>
</dbReference>
<dbReference type="CDD" id="cd09859">
    <property type="entry name" value="PIN_53EXO"/>
    <property type="match status" value="1"/>
</dbReference>
<dbReference type="GO" id="GO:0017108">
    <property type="term" value="F:5'-flap endonuclease activity"/>
    <property type="evidence" value="ECO:0007669"/>
    <property type="project" value="InterPro"/>
</dbReference>
<dbReference type="SUPFAM" id="SSF88723">
    <property type="entry name" value="PIN domain-like"/>
    <property type="match status" value="1"/>
</dbReference>
<dbReference type="InterPro" id="IPR002421">
    <property type="entry name" value="5-3_exonuclease"/>
</dbReference>
<dbReference type="SUPFAM" id="SSF47807">
    <property type="entry name" value="5' to 3' exonuclease, C-terminal subdomain"/>
    <property type="match status" value="1"/>
</dbReference>
<dbReference type="PANTHER" id="PTHR42646">
    <property type="entry name" value="FLAP ENDONUCLEASE XNI"/>
    <property type="match status" value="1"/>
</dbReference>
<dbReference type="GO" id="GO:0003677">
    <property type="term" value="F:DNA binding"/>
    <property type="evidence" value="ECO:0007669"/>
    <property type="project" value="UniProtKB-KW"/>
</dbReference>
<evidence type="ECO:0000313" key="6">
    <source>
        <dbReference type="Proteomes" id="UP000231162"/>
    </source>
</evidence>
<comment type="caution">
    <text evidence="5">The sequence shown here is derived from an EMBL/GenBank/DDBJ whole genome shotgun (WGS) entry which is preliminary data.</text>
</comment>
<evidence type="ECO:0000256" key="2">
    <source>
        <dbReference type="ARBA" id="ARBA00022801"/>
    </source>
</evidence>
<dbReference type="Pfam" id="PF01367">
    <property type="entry name" value="5_3_exonuc"/>
    <property type="match status" value="1"/>
</dbReference>
<dbReference type="Gene3D" id="1.10.150.20">
    <property type="entry name" value="5' to 3' exonuclease, C-terminal subdomain"/>
    <property type="match status" value="1"/>
</dbReference>
<dbReference type="PANTHER" id="PTHR42646:SF2">
    <property type="entry name" value="5'-3' EXONUCLEASE FAMILY PROTEIN"/>
    <property type="match status" value="1"/>
</dbReference>
<dbReference type="Proteomes" id="UP000231162">
    <property type="component" value="Unassembled WGS sequence"/>
</dbReference>
<dbReference type="AlphaFoldDB" id="A0A2M6R958"/>
<dbReference type="Gene3D" id="3.40.50.1010">
    <property type="entry name" value="5'-nuclease"/>
    <property type="match status" value="1"/>
</dbReference>
<feature type="domain" description="5'-3' exonuclease" evidence="4">
    <location>
        <begin position="1"/>
        <end position="271"/>
    </location>
</feature>
<protein>
    <recommendedName>
        <fullName evidence="4">5'-3' exonuclease domain-containing protein</fullName>
    </recommendedName>
</protein>
<keyword evidence="1" id="KW-0540">Nuclease</keyword>
<dbReference type="SMART" id="SM00475">
    <property type="entry name" value="53EXOc"/>
    <property type="match status" value="1"/>
</dbReference>
<dbReference type="CDD" id="cd09898">
    <property type="entry name" value="H3TH_53EXO"/>
    <property type="match status" value="1"/>
</dbReference>
<evidence type="ECO:0000256" key="1">
    <source>
        <dbReference type="ARBA" id="ARBA00022722"/>
    </source>
</evidence>